<evidence type="ECO:0000313" key="1">
    <source>
        <dbReference type="EMBL" id="PXF40199.1"/>
    </source>
</evidence>
<comment type="caution">
    <text evidence="1">The sequence shown here is derived from an EMBL/GenBank/DDBJ whole genome shotgun (WGS) entry which is preliminary data.</text>
</comment>
<dbReference type="EMBL" id="NBIV01000346">
    <property type="protein sequence ID" value="PXF40199.1"/>
    <property type="molecule type" value="Genomic_DNA"/>
</dbReference>
<evidence type="ECO:0000313" key="2">
    <source>
        <dbReference type="Proteomes" id="UP000247409"/>
    </source>
</evidence>
<gene>
    <name evidence="1" type="ORF">BWQ96_10089</name>
</gene>
<proteinExistence type="predicted"/>
<sequence>MATIDEEPGSTGKRGQGLGWSSVELLALTKVAYIATIIPIKGSGIKTAEFVRSICEGFLQDHTGPTDDCNGGKRGGVFDECHWDRRNPDSRLHQWTNICKGCSCFHSAMKRVKAVEAVDAVQLTGSPTSQDLEHSATGFYNLIGEVTPYVYDIIRNPKYVIRKPFAYPDVHTFLSERTTILDSSSHA</sequence>
<name>A0A2V3IDN2_9FLOR</name>
<protein>
    <submittedName>
        <fullName evidence="1">Uncharacterized protein</fullName>
    </submittedName>
</protein>
<accession>A0A2V3IDN2</accession>
<organism evidence="1 2">
    <name type="scientific">Gracilariopsis chorda</name>
    <dbReference type="NCBI Taxonomy" id="448386"/>
    <lineage>
        <taxon>Eukaryota</taxon>
        <taxon>Rhodophyta</taxon>
        <taxon>Florideophyceae</taxon>
        <taxon>Rhodymeniophycidae</taxon>
        <taxon>Gracilariales</taxon>
        <taxon>Gracilariaceae</taxon>
        <taxon>Gracilariopsis</taxon>
    </lineage>
</organism>
<keyword evidence="2" id="KW-1185">Reference proteome</keyword>
<reference evidence="1 2" key="1">
    <citation type="journal article" date="2018" name="Mol. Biol. Evol.">
        <title>Analysis of the draft genome of the red seaweed Gracilariopsis chorda provides insights into genome size evolution in Rhodophyta.</title>
        <authorList>
            <person name="Lee J."/>
            <person name="Yang E.C."/>
            <person name="Graf L."/>
            <person name="Yang J.H."/>
            <person name="Qiu H."/>
            <person name="Zel Zion U."/>
            <person name="Chan C.X."/>
            <person name="Stephens T.G."/>
            <person name="Weber A.P.M."/>
            <person name="Boo G.H."/>
            <person name="Boo S.M."/>
            <person name="Kim K.M."/>
            <person name="Shin Y."/>
            <person name="Jung M."/>
            <person name="Lee S.J."/>
            <person name="Yim H.S."/>
            <person name="Lee J.H."/>
            <person name="Bhattacharya D."/>
            <person name="Yoon H.S."/>
        </authorList>
    </citation>
    <scope>NUCLEOTIDE SEQUENCE [LARGE SCALE GENOMIC DNA]</scope>
    <source>
        <strain evidence="1 2">SKKU-2015</strain>
        <tissue evidence="1">Whole body</tissue>
    </source>
</reference>
<dbReference type="Proteomes" id="UP000247409">
    <property type="component" value="Unassembled WGS sequence"/>
</dbReference>
<dbReference type="AlphaFoldDB" id="A0A2V3IDN2"/>